<accession>A0A7H0EWQ9</accession>
<name>A0A7H0EWQ9_9CYAN</name>
<evidence type="ECO:0000256" key="1">
    <source>
        <dbReference type="SAM" id="MobiDB-lite"/>
    </source>
</evidence>
<keyword evidence="3" id="KW-1185">Reference proteome</keyword>
<dbReference type="AlphaFoldDB" id="A0A7H0EWQ9"/>
<reference evidence="2 3" key="1">
    <citation type="submission" date="2020-08" db="EMBL/GenBank/DDBJ databases">
        <title>Complete genome sequence of Raphidiopsis curvispora isolated from drinking water reservoir in South Korea.</title>
        <authorList>
            <person name="Jeong J."/>
        </authorList>
    </citation>
    <scope>NUCLEOTIDE SEQUENCE [LARGE SCALE GENOMIC DNA]</scope>
    <source>
        <strain evidence="2 3">GIHE-G1</strain>
    </source>
</reference>
<dbReference type="EMBL" id="CP060822">
    <property type="protein sequence ID" value="QNP28225.1"/>
    <property type="molecule type" value="Genomic_DNA"/>
</dbReference>
<proteinExistence type="predicted"/>
<dbReference type="KEGG" id="ccur:IAR63_09745"/>
<organism evidence="2 3">
    <name type="scientific">Cylindrospermopsis curvispora GIHE-G1</name>
    <dbReference type="NCBI Taxonomy" id="2666332"/>
    <lineage>
        <taxon>Bacteria</taxon>
        <taxon>Bacillati</taxon>
        <taxon>Cyanobacteriota</taxon>
        <taxon>Cyanophyceae</taxon>
        <taxon>Nostocales</taxon>
        <taxon>Aphanizomenonaceae</taxon>
        <taxon>Cylindrospermopsis</taxon>
    </lineage>
</organism>
<evidence type="ECO:0000313" key="2">
    <source>
        <dbReference type="EMBL" id="QNP28225.1"/>
    </source>
</evidence>
<protein>
    <submittedName>
        <fullName evidence="2">Uncharacterized protein</fullName>
    </submittedName>
</protein>
<gene>
    <name evidence="2" type="ORF">IAR63_09745</name>
</gene>
<sequence length="29" mass="3042">MRVQKLDEDDAITGVAVVPPDAGDGKESE</sequence>
<feature type="region of interest" description="Disordered" evidence="1">
    <location>
        <begin position="1"/>
        <end position="29"/>
    </location>
</feature>
<dbReference type="Proteomes" id="UP000516013">
    <property type="component" value="Chromosome"/>
</dbReference>
<evidence type="ECO:0000313" key="3">
    <source>
        <dbReference type="Proteomes" id="UP000516013"/>
    </source>
</evidence>